<feature type="region of interest" description="Disordered" evidence="1">
    <location>
        <begin position="520"/>
        <end position="548"/>
    </location>
</feature>
<sequence>MSKSDSIRSHFPIARKPQNSHQFSPARKPLRSMGEDVSSPAKTGQANEPSSVFHVNKDSEKNVQQPLDSMKITEFVKSWAPSLYSGESLPTKWEICPARKEVSEFASVGRSSSDSTILRVLGKIQRRPIRPVTEEPADLLPLPEVHNVITVQEGRSIRSAPSSPSESHIDAARLLQAPVRHDLPLRAAVSSINGELARSSPFAAMEEHREATATPSGAAHEPSARPAKRSRSSSSEPGRDYLPVPPSGIESVREPGRGAFGSSSRRSIIVSDDDETEVEGSTTAASSQTLPLSLSQSTEGGSLACDESISSSEYDSLLQQSQDGRKKRKGGFTRIPLESSYMPYTFGFKDYFRKKKKRLEEKKRKAEERAAQPPVTPHTKGGIVGLSGSRQLLGHRFGSAENVSKRTSAQLGSASAQTMPTSQAGLGPAGMPAMNMAGASGVPSMATMAMFNLFMQQMMAMNNPMGNMMAGMQMPGGMQFPQMQPGMQFPQMPSGMQLPQMQPGMQFPQMPMGMQMPPFMFPPQPQLQQNGGGDQSQGQGQNQAMPNNAYMEAFAAMVKQMSGMPAANEGGGNGGAAPPSK</sequence>
<feature type="compositionally biased region" description="Low complexity" evidence="1">
    <location>
        <begin position="281"/>
        <end position="298"/>
    </location>
</feature>
<organism evidence="2">
    <name type="scientific">Palpitomonas bilix</name>
    <dbReference type="NCBI Taxonomy" id="652834"/>
    <lineage>
        <taxon>Eukaryota</taxon>
        <taxon>Eukaryota incertae sedis</taxon>
    </lineage>
</organism>
<dbReference type="AlphaFoldDB" id="A0A7S3G3R0"/>
<evidence type="ECO:0000313" key="2">
    <source>
        <dbReference type="EMBL" id="CAE0242318.1"/>
    </source>
</evidence>
<reference evidence="2" key="1">
    <citation type="submission" date="2021-01" db="EMBL/GenBank/DDBJ databases">
        <authorList>
            <person name="Corre E."/>
            <person name="Pelletier E."/>
            <person name="Niang G."/>
            <person name="Scheremetjew M."/>
            <person name="Finn R."/>
            <person name="Kale V."/>
            <person name="Holt S."/>
            <person name="Cochrane G."/>
            <person name="Meng A."/>
            <person name="Brown T."/>
            <person name="Cohen L."/>
        </authorList>
    </citation>
    <scope>NUCLEOTIDE SEQUENCE</scope>
    <source>
        <strain evidence="2">NIES-2562</strain>
    </source>
</reference>
<protein>
    <submittedName>
        <fullName evidence="2">Uncharacterized protein</fullName>
    </submittedName>
</protein>
<feature type="region of interest" description="Disordered" evidence="1">
    <location>
        <begin position="204"/>
        <end position="308"/>
    </location>
</feature>
<name>A0A7S3G3R0_9EUKA</name>
<feature type="region of interest" description="Disordered" evidence="1">
    <location>
        <begin position="1"/>
        <end position="66"/>
    </location>
</feature>
<proteinExistence type="predicted"/>
<gene>
    <name evidence="2" type="ORF">PBIL07802_LOCUS4482</name>
</gene>
<feature type="region of interest" description="Disordered" evidence="1">
    <location>
        <begin position="359"/>
        <end position="383"/>
    </location>
</feature>
<feature type="compositionally biased region" description="Basic and acidic residues" evidence="1">
    <location>
        <begin position="359"/>
        <end position="370"/>
    </location>
</feature>
<accession>A0A7S3G3R0</accession>
<dbReference type="EMBL" id="HBIB01007116">
    <property type="protein sequence ID" value="CAE0242318.1"/>
    <property type="molecule type" value="Transcribed_RNA"/>
</dbReference>
<feature type="compositionally biased region" description="Polar residues" evidence="1">
    <location>
        <begin position="40"/>
        <end position="50"/>
    </location>
</feature>
<evidence type="ECO:0000256" key="1">
    <source>
        <dbReference type="SAM" id="MobiDB-lite"/>
    </source>
</evidence>